<gene>
    <name evidence="1" type="ORF">MMAB1_2615</name>
</gene>
<proteinExistence type="predicted"/>
<name>A0A0X3BP50_9EURY</name>
<evidence type="ECO:0000313" key="1">
    <source>
        <dbReference type="EMBL" id="CVK33828.1"/>
    </source>
</evidence>
<reference evidence="1 2" key="1">
    <citation type="submission" date="2016-01" db="EMBL/GenBank/DDBJ databases">
        <authorList>
            <person name="Manzoor S."/>
        </authorList>
    </citation>
    <scope>NUCLEOTIDE SEQUENCE [LARGE SCALE GENOMIC DNA]</scope>
    <source>
        <strain evidence="1">Methanoculleus sp MAB1</strain>
    </source>
</reference>
<protein>
    <submittedName>
        <fullName evidence="1">Uncharacterized protein</fullName>
    </submittedName>
</protein>
<dbReference type="KEGG" id="mema:MMAB1_2615"/>
<evidence type="ECO:0000313" key="2">
    <source>
        <dbReference type="Proteomes" id="UP000069850"/>
    </source>
</evidence>
<accession>A0A0X3BP50</accession>
<sequence length="22" mass="2307">MIEAMGSAKRAAAAINAMLKEE</sequence>
<dbReference type="Proteomes" id="UP000069850">
    <property type="component" value="Chromosome 1"/>
</dbReference>
<organism evidence="1 2">
    <name type="scientific">Methanoculleus bourgensis</name>
    <dbReference type="NCBI Taxonomy" id="83986"/>
    <lineage>
        <taxon>Archaea</taxon>
        <taxon>Methanobacteriati</taxon>
        <taxon>Methanobacteriota</taxon>
        <taxon>Stenosarchaea group</taxon>
        <taxon>Methanomicrobia</taxon>
        <taxon>Methanomicrobiales</taxon>
        <taxon>Methanomicrobiaceae</taxon>
        <taxon>Methanoculleus</taxon>
    </lineage>
</organism>
<dbReference type="AlphaFoldDB" id="A0A0X3BP50"/>
<dbReference type="EMBL" id="LT158599">
    <property type="protein sequence ID" value="CVK33828.1"/>
    <property type="molecule type" value="Genomic_DNA"/>
</dbReference>